<dbReference type="AlphaFoldDB" id="A0A0R1L0G0"/>
<dbReference type="RefSeq" id="WP_057823908.1">
    <property type="nucleotide sequence ID" value="NZ_AZEA01000003.1"/>
</dbReference>
<accession>A0A0R1L0G0</accession>
<feature type="signal peptide" evidence="1">
    <location>
        <begin position="1"/>
        <end position="27"/>
    </location>
</feature>
<organism evidence="2 3">
    <name type="scientific">Lentilactobacillus sunkii DSM 19904</name>
    <dbReference type="NCBI Taxonomy" id="1423808"/>
    <lineage>
        <taxon>Bacteria</taxon>
        <taxon>Bacillati</taxon>
        <taxon>Bacillota</taxon>
        <taxon>Bacilli</taxon>
        <taxon>Lactobacillales</taxon>
        <taxon>Lactobacillaceae</taxon>
        <taxon>Lentilactobacillus</taxon>
    </lineage>
</organism>
<protein>
    <submittedName>
        <fullName evidence="2">Uncharacterized protein</fullName>
    </submittedName>
</protein>
<dbReference type="EMBL" id="AZEA01000003">
    <property type="protein sequence ID" value="KRK89244.1"/>
    <property type="molecule type" value="Genomic_DNA"/>
</dbReference>
<evidence type="ECO:0000256" key="1">
    <source>
        <dbReference type="SAM" id="SignalP"/>
    </source>
</evidence>
<gene>
    <name evidence="2" type="ORF">FD17_GL001731</name>
</gene>
<dbReference type="Proteomes" id="UP000051581">
    <property type="component" value="Unassembled WGS sequence"/>
</dbReference>
<reference evidence="2 3" key="1">
    <citation type="journal article" date="2015" name="Genome Announc.">
        <title>Expanding the biotechnology potential of lactobacilli through comparative genomics of 213 strains and associated genera.</title>
        <authorList>
            <person name="Sun Z."/>
            <person name="Harris H.M."/>
            <person name="McCann A."/>
            <person name="Guo C."/>
            <person name="Argimon S."/>
            <person name="Zhang W."/>
            <person name="Yang X."/>
            <person name="Jeffery I.B."/>
            <person name="Cooney J.C."/>
            <person name="Kagawa T.F."/>
            <person name="Liu W."/>
            <person name="Song Y."/>
            <person name="Salvetti E."/>
            <person name="Wrobel A."/>
            <person name="Rasinkangas P."/>
            <person name="Parkhill J."/>
            <person name="Rea M.C."/>
            <person name="O'Sullivan O."/>
            <person name="Ritari J."/>
            <person name="Douillard F.P."/>
            <person name="Paul Ross R."/>
            <person name="Yang R."/>
            <person name="Briner A.E."/>
            <person name="Felis G.E."/>
            <person name="de Vos W.M."/>
            <person name="Barrangou R."/>
            <person name="Klaenhammer T.R."/>
            <person name="Caufield P.W."/>
            <person name="Cui Y."/>
            <person name="Zhang H."/>
            <person name="O'Toole P.W."/>
        </authorList>
    </citation>
    <scope>NUCLEOTIDE SEQUENCE [LARGE SCALE GENOMIC DNA]</scope>
    <source>
        <strain evidence="2 3">DSM 19904</strain>
    </source>
</reference>
<dbReference type="OrthoDB" id="2292913at2"/>
<proteinExistence type="predicted"/>
<name>A0A0R1L0G0_9LACO</name>
<sequence>MRKITKYAITVASAISFMAISPAPSNAASWHYGTPKILRGTYQRTQYAGSGKYRFKFQTGVRMTPTTFTGFGLGDPFALNRVSYKQYGRYTYLIRGVEFMYSHKVNHVKIVATHYKLKYRTTYPYNDKHYSKVYYR</sequence>
<keyword evidence="3" id="KW-1185">Reference proteome</keyword>
<evidence type="ECO:0000313" key="3">
    <source>
        <dbReference type="Proteomes" id="UP000051581"/>
    </source>
</evidence>
<feature type="chain" id="PRO_5006406992" evidence="1">
    <location>
        <begin position="28"/>
        <end position="136"/>
    </location>
</feature>
<comment type="caution">
    <text evidence="2">The sequence shown here is derived from an EMBL/GenBank/DDBJ whole genome shotgun (WGS) entry which is preliminary data.</text>
</comment>
<keyword evidence="1" id="KW-0732">Signal</keyword>
<evidence type="ECO:0000313" key="2">
    <source>
        <dbReference type="EMBL" id="KRK89244.1"/>
    </source>
</evidence>
<dbReference type="PATRIC" id="fig|1423808.3.peg.1752"/>